<organism evidence="1 2">
    <name type="scientific">Halomicrobium mukohataei</name>
    <dbReference type="NCBI Taxonomy" id="57705"/>
    <lineage>
        <taxon>Archaea</taxon>
        <taxon>Methanobacteriati</taxon>
        <taxon>Methanobacteriota</taxon>
        <taxon>Stenosarchaea group</taxon>
        <taxon>Halobacteria</taxon>
        <taxon>Halobacteriales</taxon>
        <taxon>Haloarculaceae</taxon>
        <taxon>Halomicrobium</taxon>
    </lineage>
</organism>
<dbReference type="SUPFAM" id="SSF46785">
    <property type="entry name" value="Winged helix' DNA-binding domain"/>
    <property type="match status" value="1"/>
</dbReference>
<proteinExistence type="predicted"/>
<comment type="caution">
    <text evidence="1">The sequence shown here is derived from an EMBL/GenBank/DDBJ whole genome shotgun (WGS) entry which is preliminary data.</text>
</comment>
<dbReference type="OrthoDB" id="285635at2157"/>
<name>A0A847UGK1_9EURY</name>
<dbReference type="RefSeq" id="WP_170094371.1">
    <property type="nucleotide sequence ID" value="NZ_WOYG01000001.1"/>
</dbReference>
<dbReference type="EMBL" id="WOYG01000001">
    <property type="protein sequence ID" value="NLV10700.1"/>
    <property type="molecule type" value="Genomic_DNA"/>
</dbReference>
<dbReference type="InterPro" id="IPR036388">
    <property type="entry name" value="WH-like_DNA-bd_sf"/>
</dbReference>
<dbReference type="Gene3D" id="1.10.10.10">
    <property type="entry name" value="Winged helix-like DNA-binding domain superfamily/Winged helix DNA-binding domain"/>
    <property type="match status" value="1"/>
</dbReference>
<dbReference type="AlphaFoldDB" id="A0A847UGK1"/>
<evidence type="ECO:0000313" key="1">
    <source>
        <dbReference type="EMBL" id="NLV10700.1"/>
    </source>
</evidence>
<dbReference type="Proteomes" id="UP000608662">
    <property type="component" value="Unassembled WGS sequence"/>
</dbReference>
<accession>A0A847UGK1</accession>
<dbReference type="InterPro" id="IPR036390">
    <property type="entry name" value="WH_DNA-bd_sf"/>
</dbReference>
<gene>
    <name evidence="1" type="ORF">GOC74_12275</name>
</gene>
<reference evidence="1" key="1">
    <citation type="submission" date="2019-12" db="EMBL/GenBank/DDBJ databases">
        <title>Whole-genome sequence of Halomicrobium mukohataei pws1.</title>
        <authorList>
            <person name="Verma D.K."/>
            <person name="Gopal K."/>
            <person name="Prasad E.S."/>
        </authorList>
    </citation>
    <scope>NUCLEOTIDE SEQUENCE</scope>
    <source>
        <strain evidence="1">Pws1</strain>
    </source>
</reference>
<sequence length="87" mass="9783">MTGSDDRILEFLSETGAGHNLRGIQNNFEEQGDSISYTTLKRRVPKLEDADLVYVISGEGQYYAITEKGERYLQGEADLRDEPEPNA</sequence>
<protein>
    <submittedName>
        <fullName evidence="1">ArsR family transcriptional regulator</fullName>
    </submittedName>
</protein>
<evidence type="ECO:0000313" key="2">
    <source>
        <dbReference type="Proteomes" id="UP000608662"/>
    </source>
</evidence>